<dbReference type="GO" id="GO:0009264">
    <property type="term" value="P:deoxyribonucleotide catabolic process"/>
    <property type="evidence" value="ECO:0007669"/>
    <property type="project" value="UniProtKB-UniRule"/>
</dbReference>
<dbReference type="PIRSF" id="PIRSF001357">
    <property type="entry name" value="DeoC"/>
    <property type="match status" value="1"/>
</dbReference>
<dbReference type="HAMAP" id="MF_00114">
    <property type="entry name" value="DeoC_type1"/>
    <property type="match status" value="1"/>
</dbReference>
<dbReference type="GO" id="GO:0016052">
    <property type="term" value="P:carbohydrate catabolic process"/>
    <property type="evidence" value="ECO:0007669"/>
    <property type="project" value="TreeGrafter"/>
</dbReference>
<comment type="catalytic activity">
    <reaction evidence="5 7">
        <text>2-deoxy-D-ribose 5-phosphate = D-glyceraldehyde 3-phosphate + acetaldehyde</text>
        <dbReference type="Rhea" id="RHEA:12821"/>
        <dbReference type="ChEBI" id="CHEBI:15343"/>
        <dbReference type="ChEBI" id="CHEBI:59776"/>
        <dbReference type="ChEBI" id="CHEBI:62877"/>
        <dbReference type="EC" id="4.1.2.4"/>
    </reaction>
</comment>
<dbReference type="EMBL" id="DXBZ01000089">
    <property type="protein sequence ID" value="HIZ18407.1"/>
    <property type="molecule type" value="Genomic_DNA"/>
</dbReference>
<feature type="active site" description="Proton donor/acceptor" evidence="7">
    <location>
        <position position="187"/>
    </location>
</feature>
<organism evidence="8 9">
    <name type="scientific">Candidatus Olsenella stercoravium</name>
    <dbReference type="NCBI Taxonomy" id="2838713"/>
    <lineage>
        <taxon>Bacteria</taxon>
        <taxon>Bacillati</taxon>
        <taxon>Actinomycetota</taxon>
        <taxon>Coriobacteriia</taxon>
        <taxon>Coriobacteriales</taxon>
        <taxon>Atopobiaceae</taxon>
        <taxon>Olsenella</taxon>
    </lineage>
</organism>
<feature type="active site" description="Proton donor/acceptor" evidence="7">
    <location>
        <position position="94"/>
    </location>
</feature>
<dbReference type="AlphaFoldDB" id="A0A9D2IQ65"/>
<keyword evidence="2 7" id="KW-0963">Cytoplasm</keyword>
<keyword evidence="3 7" id="KW-0456">Lyase</keyword>
<dbReference type="GO" id="GO:0005737">
    <property type="term" value="C:cytoplasm"/>
    <property type="evidence" value="ECO:0007669"/>
    <property type="project" value="UniProtKB-SubCell"/>
</dbReference>
<feature type="active site" description="Schiff-base intermediate with acetaldehyde" evidence="7">
    <location>
        <position position="158"/>
    </location>
</feature>
<dbReference type="InterPro" id="IPR013785">
    <property type="entry name" value="Aldolase_TIM"/>
</dbReference>
<dbReference type="InterPro" id="IPR002915">
    <property type="entry name" value="DeoC/FbaB/LacD_aldolase"/>
</dbReference>
<comment type="caution">
    <text evidence="8">The sequence shown here is derived from an EMBL/GenBank/DDBJ whole genome shotgun (WGS) entry which is preliminary data.</text>
</comment>
<evidence type="ECO:0000256" key="5">
    <source>
        <dbReference type="ARBA" id="ARBA00048791"/>
    </source>
</evidence>
<accession>A0A9D2IQ65</accession>
<gene>
    <name evidence="7 8" type="primary">deoC</name>
    <name evidence="8" type="ORF">IAA22_04790</name>
</gene>
<evidence type="ECO:0000256" key="1">
    <source>
        <dbReference type="ARBA" id="ARBA00010936"/>
    </source>
</evidence>
<dbReference type="FunFam" id="3.20.20.70:FF:000044">
    <property type="entry name" value="Deoxyribose-phosphate aldolase"/>
    <property type="match status" value="1"/>
</dbReference>
<reference evidence="8" key="2">
    <citation type="submission" date="2021-04" db="EMBL/GenBank/DDBJ databases">
        <authorList>
            <person name="Gilroy R."/>
        </authorList>
    </citation>
    <scope>NUCLEOTIDE SEQUENCE</scope>
    <source>
        <strain evidence="8">ChiHecolR3B27-1887</strain>
    </source>
</reference>
<evidence type="ECO:0000313" key="9">
    <source>
        <dbReference type="Proteomes" id="UP000824029"/>
    </source>
</evidence>
<dbReference type="SUPFAM" id="SSF51569">
    <property type="entry name" value="Aldolase"/>
    <property type="match status" value="1"/>
</dbReference>
<comment type="function">
    <text evidence="6 7">Catalyzes a reversible aldol reaction between acetaldehyde and D-glyceraldehyde 3-phosphate to generate 2-deoxy-D-ribose 5-phosphate.</text>
</comment>
<dbReference type="PANTHER" id="PTHR10889">
    <property type="entry name" value="DEOXYRIBOSE-PHOSPHATE ALDOLASE"/>
    <property type="match status" value="1"/>
</dbReference>
<dbReference type="InterPro" id="IPR028581">
    <property type="entry name" value="DeoC_typeI"/>
</dbReference>
<comment type="similarity">
    <text evidence="1 7">Belongs to the DeoC/FbaB aldolase family. DeoC type 1 subfamily.</text>
</comment>
<sequence>MDVTKEQLAAMIDHTNLKAFATRDDMRKLCEEARACGFKSVAINGCQVPVCRELLAGSEVQMDATVGFPLGQTSVAMKVAEAREVLEGGCGEFDYVLNVGRVREGDYAYIEDEMRQLVAVAREAGAGCKVILETCYLTNEQIERVCEVARRVRPDFVKTSTGFGSGGATVEHVRLMKQTVGNDVQVKASGGIRDLAGALAMIEAGATRLGTSAGVSILSELSAE</sequence>
<evidence type="ECO:0000256" key="6">
    <source>
        <dbReference type="ARBA" id="ARBA00056337"/>
    </source>
</evidence>
<evidence type="ECO:0000256" key="7">
    <source>
        <dbReference type="HAMAP-Rule" id="MF_00114"/>
    </source>
</evidence>
<reference evidence="8" key="1">
    <citation type="journal article" date="2021" name="PeerJ">
        <title>Extensive microbial diversity within the chicken gut microbiome revealed by metagenomics and culture.</title>
        <authorList>
            <person name="Gilroy R."/>
            <person name="Ravi A."/>
            <person name="Getino M."/>
            <person name="Pursley I."/>
            <person name="Horton D.L."/>
            <person name="Alikhan N.F."/>
            <person name="Baker D."/>
            <person name="Gharbi K."/>
            <person name="Hall N."/>
            <person name="Watson M."/>
            <person name="Adriaenssens E.M."/>
            <person name="Foster-Nyarko E."/>
            <person name="Jarju S."/>
            <person name="Secka A."/>
            <person name="Antonio M."/>
            <person name="Oren A."/>
            <person name="Chaudhuri R.R."/>
            <person name="La Ragione R."/>
            <person name="Hildebrand F."/>
            <person name="Pallen M.J."/>
        </authorList>
    </citation>
    <scope>NUCLEOTIDE SEQUENCE</scope>
    <source>
        <strain evidence="8">ChiHecolR3B27-1887</strain>
    </source>
</reference>
<dbReference type="GO" id="GO:0004139">
    <property type="term" value="F:deoxyribose-phosphate aldolase activity"/>
    <property type="evidence" value="ECO:0007669"/>
    <property type="project" value="UniProtKB-UniRule"/>
</dbReference>
<dbReference type="PANTHER" id="PTHR10889:SF1">
    <property type="entry name" value="DEOXYRIBOSE-PHOSPHATE ALDOLASE"/>
    <property type="match status" value="1"/>
</dbReference>
<dbReference type="InterPro" id="IPR011343">
    <property type="entry name" value="DeoC"/>
</dbReference>
<proteinExistence type="inferred from homology"/>
<dbReference type="NCBIfam" id="TIGR00126">
    <property type="entry name" value="deoC"/>
    <property type="match status" value="1"/>
</dbReference>
<dbReference type="EC" id="4.1.2.4" evidence="7"/>
<name>A0A9D2IQ65_9ACTN</name>
<dbReference type="GO" id="GO:0006018">
    <property type="term" value="P:2-deoxyribose 1-phosphate catabolic process"/>
    <property type="evidence" value="ECO:0007669"/>
    <property type="project" value="UniProtKB-UniRule"/>
</dbReference>
<keyword evidence="4 7" id="KW-0704">Schiff base</keyword>
<evidence type="ECO:0000256" key="3">
    <source>
        <dbReference type="ARBA" id="ARBA00023239"/>
    </source>
</evidence>
<comment type="pathway">
    <text evidence="7">Carbohydrate degradation; 2-deoxy-D-ribose 1-phosphate degradation; D-glyceraldehyde 3-phosphate and acetaldehyde from 2-deoxy-alpha-D-ribose 1-phosphate: step 2/2.</text>
</comment>
<evidence type="ECO:0000256" key="4">
    <source>
        <dbReference type="ARBA" id="ARBA00023270"/>
    </source>
</evidence>
<evidence type="ECO:0000313" key="8">
    <source>
        <dbReference type="EMBL" id="HIZ18407.1"/>
    </source>
</evidence>
<dbReference type="SMART" id="SM01133">
    <property type="entry name" value="DeoC"/>
    <property type="match status" value="1"/>
</dbReference>
<comment type="subcellular location">
    <subcellularLocation>
        <location evidence="7">Cytoplasm</location>
    </subcellularLocation>
</comment>
<dbReference type="Gene3D" id="3.20.20.70">
    <property type="entry name" value="Aldolase class I"/>
    <property type="match status" value="1"/>
</dbReference>
<dbReference type="Pfam" id="PF01791">
    <property type="entry name" value="DeoC"/>
    <property type="match status" value="1"/>
</dbReference>
<dbReference type="Proteomes" id="UP000824029">
    <property type="component" value="Unassembled WGS sequence"/>
</dbReference>
<dbReference type="CDD" id="cd00959">
    <property type="entry name" value="DeoC"/>
    <property type="match status" value="1"/>
</dbReference>
<protein>
    <recommendedName>
        <fullName evidence="7">Deoxyribose-phosphate aldolase</fullName>
        <shortName evidence="7">DERA</shortName>
        <ecNumber evidence="7">4.1.2.4</ecNumber>
    </recommendedName>
    <alternativeName>
        <fullName evidence="7">2-deoxy-D-ribose 5-phosphate aldolase</fullName>
    </alternativeName>
    <alternativeName>
        <fullName evidence="7">Phosphodeoxyriboaldolase</fullName>
        <shortName evidence="7">Deoxyriboaldolase</shortName>
    </alternativeName>
</protein>
<evidence type="ECO:0000256" key="2">
    <source>
        <dbReference type="ARBA" id="ARBA00022490"/>
    </source>
</evidence>